<sequence>MIMTLNDGVGGSGASPVNQSQGQIQAFRLTLQYQKGREGGTKEGGTLSCLIPLFGLCCILKLPSNPTQSQWPPPALFFFFFLSEIYTTPLPLTQKAPSCAPWHTLKSRCPLHQNTRYLCCPCLLCNYSICPEPALGMGKSHSYLPRVM</sequence>
<dbReference type="AlphaFoldDB" id="A0A7J8FIZ5"/>
<dbReference type="EMBL" id="JACASE010000007">
    <property type="protein sequence ID" value="KAF6447733.1"/>
    <property type="molecule type" value="Genomic_DNA"/>
</dbReference>
<evidence type="ECO:0000313" key="1">
    <source>
        <dbReference type="EMBL" id="KAF6447733.1"/>
    </source>
</evidence>
<name>A0A7J8FIZ5_ROUAE</name>
<protein>
    <submittedName>
        <fullName evidence="1">Uncharacterized protein</fullName>
    </submittedName>
</protein>
<organism evidence="1 2">
    <name type="scientific">Rousettus aegyptiacus</name>
    <name type="common">Egyptian fruit bat</name>
    <name type="synonym">Pteropus aegyptiacus</name>
    <dbReference type="NCBI Taxonomy" id="9407"/>
    <lineage>
        <taxon>Eukaryota</taxon>
        <taxon>Metazoa</taxon>
        <taxon>Chordata</taxon>
        <taxon>Craniata</taxon>
        <taxon>Vertebrata</taxon>
        <taxon>Euteleostomi</taxon>
        <taxon>Mammalia</taxon>
        <taxon>Eutheria</taxon>
        <taxon>Laurasiatheria</taxon>
        <taxon>Chiroptera</taxon>
        <taxon>Yinpterochiroptera</taxon>
        <taxon>Pteropodoidea</taxon>
        <taxon>Pteropodidae</taxon>
        <taxon>Rousettinae</taxon>
        <taxon>Rousettus</taxon>
    </lineage>
</organism>
<reference evidence="1 2" key="1">
    <citation type="journal article" date="2020" name="Nature">
        <title>Six reference-quality genomes reveal evolution of bat adaptations.</title>
        <authorList>
            <person name="Jebb D."/>
            <person name="Huang Z."/>
            <person name="Pippel M."/>
            <person name="Hughes G.M."/>
            <person name="Lavrichenko K."/>
            <person name="Devanna P."/>
            <person name="Winkler S."/>
            <person name="Jermiin L.S."/>
            <person name="Skirmuntt E.C."/>
            <person name="Katzourakis A."/>
            <person name="Burkitt-Gray L."/>
            <person name="Ray D.A."/>
            <person name="Sullivan K.A.M."/>
            <person name="Roscito J.G."/>
            <person name="Kirilenko B.M."/>
            <person name="Davalos L.M."/>
            <person name="Corthals A.P."/>
            <person name="Power M.L."/>
            <person name="Jones G."/>
            <person name="Ransome R.D."/>
            <person name="Dechmann D.K.N."/>
            <person name="Locatelli A.G."/>
            <person name="Puechmaille S.J."/>
            <person name="Fedrigo O."/>
            <person name="Jarvis E.D."/>
            <person name="Hiller M."/>
            <person name="Vernes S.C."/>
            <person name="Myers E.W."/>
            <person name="Teeling E.C."/>
        </authorList>
    </citation>
    <scope>NUCLEOTIDE SEQUENCE [LARGE SCALE GENOMIC DNA]</scope>
    <source>
        <strain evidence="1">MRouAeg1</strain>
        <tissue evidence="1">Muscle</tissue>
    </source>
</reference>
<proteinExistence type="predicted"/>
<comment type="caution">
    <text evidence="1">The sequence shown here is derived from an EMBL/GenBank/DDBJ whole genome shotgun (WGS) entry which is preliminary data.</text>
</comment>
<dbReference type="Proteomes" id="UP000593571">
    <property type="component" value="Unassembled WGS sequence"/>
</dbReference>
<gene>
    <name evidence="1" type="ORF">HJG63_012109</name>
</gene>
<evidence type="ECO:0000313" key="2">
    <source>
        <dbReference type="Proteomes" id="UP000593571"/>
    </source>
</evidence>
<keyword evidence="2" id="KW-1185">Reference proteome</keyword>
<accession>A0A7J8FIZ5</accession>